<gene>
    <name evidence="3" type="primary">LOC113213100</name>
</gene>
<proteinExistence type="predicted"/>
<feature type="compositionally biased region" description="Basic residues" evidence="1">
    <location>
        <begin position="300"/>
        <end position="311"/>
    </location>
</feature>
<sequence>MSSGRGGGLAVPGTSTSGASGAAVRRPARQTVDFSLKGPVHVTLDETPAGPPGCSVVDLLFAAPSQVSELVFHNYYTAWLTVLVRMLVAAPGPGPGPAPELGTPGQPQQTEQGQLQSGDAVPAVPAAQVQQQVQGDASSKLRKESGWVVAVARRVLMPSPHLETGSHDFVSILATEVGASQSLFCPTKATYHGTLGEVKASNSVLQSTVPWTELVAMRLVLRQPSPSWHTFHVEEIHVFAEPPRRAVWGRRHGPPAAAAVSSGSPAVGAGAAVGGAADQSVSVRLGPDAAPPADAGRPPLQRRPRRQLHGRGHQDADDADQGAGVRAQQPAPCLEDAHRGCTRWPRTRSGEIAGDIVEENNAGPT</sequence>
<name>A0A9C6TX93_FRAOC</name>
<feature type="compositionally biased region" description="Gly residues" evidence="1">
    <location>
        <begin position="1"/>
        <end position="10"/>
    </location>
</feature>
<protein>
    <submittedName>
        <fullName evidence="3">Uncharacterized protein LOC113213100 isoform X1</fullName>
    </submittedName>
</protein>
<feature type="region of interest" description="Disordered" evidence="1">
    <location>
        <begin position="94"/>
        <end position="126"/>
    </location>
</feature>
<dbReference type="GO" id="GO:0005654">
    <property type="term" value="C:nucleoplasm"/>
    <property type="evidence" value="ECO:0007669"/>
    <property type="project" value="TreeGrafter"/>
</dbReference>
<dbReference type="GeneID" id="113213100"/>
<dbReference type="RefSeq" id="XP_052124061.1">
    <property type="nucleotide sequence ID" value="XM_052268101.1"/>
</dbReference>
<reference evidence="3" key="1">
    <citation type="submission" date="2025-08" db="UniProtKB">
        <authorList>
            <consortium name="RefSeq"/>
        </authorList>
    </citation>
    <scope>IDENTIFICATION</scope>
    <source>
        <tissue evidence="3">Whole organism</tissue>
    </source>
</reference>
<feature type="region of interest" description="Disordered" evidence="1">
    <location>
        <begin position="283"/>
        <end position="365"/>
    </location>
</feature>
<feature type="region of interest" description="Disordered" evidence="1">
    <location>
        <begin position="250"/>
        <end position="271"/>
    </location>
</feature>
<dbReference type="Proteomes" id="UP000504606">
    <property type="component" value="Unplaced"/>
</dbReference>
<dbReference type="InterPro" id="IPR040235">
    <property type="entry name" value="Nicolin-1"/>
</dbReference>
<dbReference type="PANTHER" id="PTHR31239:SF2">
    <property type="entry name" value="NICOLIN-1"/>
    <property type="match status" value="1"/>
</dbReference>
<keyword evidence="2" id="KW-1185">Reference proteome</keyword>
<evidence type="ECO:0000256" key="1">
    <source>
        <dbReference type="SAM" id="MobiDB-lite"/>
    </source>
</evidence>
<dbReference type="OrthoDB" id="73161at2759"/>
<accession>A0A9C6TX93</accession>
<feature type="region of interest" description="Disordered" evidence="1">
    <location>
        <begin position="1"/>
        <end position="26"/>
    </location>
</feature>
<feature type="compositionally biased region" description="Low complexity" evidence="1">
    <location>
        <begin position="99"/>
        <end position="126"/>
    </location>
</feature>
<organism evidence="2 3">
    <name type="scientific">Frankliniella occidentalis</name>
    <name type="common">Western flower thrips</name>
    <name type="synonym">Euthrips occidentalis</name>
    <dbReference type="NCBI Taxonomy" id="133901"/>
    <lineage>
        <taxon>Eukaryota</taxon>
        <taxon>Metazoa</taxon>
        <taxon>Ecdysozoa</taxon>
        <taxon>Arthropoda</taxon>
        <taxon>Hexapoda</taxon>
        <taxon>Insecta</taxon>
        <taxon>Pterygota</taxon>
        <taxon>Neoptera</taxon>
        <taxon>Paraneoptera</taxon>
        <taxon>Thysanoptera</taxon>
        <taxon>Terebrantia</taxon>
        <taxon>Thripoidea</taxon>
        <taxon>Thripidae</taxon>
        <taxon>Frankliniella</taxon>
    </lineage>
</organism>
<dbReference type="PANTHER" id="PTHR31239">
    <property type="entry name" value="NICOLIN 1"/>
    <property type="match status" value="1"/>
</dbReference>
<feature type="compositionally biased region" description="Low complexity" evidence="1">
    <location>
        <begin position="284"/>
        <end position="299"/>
    </location>
</feature>
<feature type="compositionally biased region" description="Low complexity" evidence="1">
    <location>
        <begin position="254"/>
        <end position="271"/>
    </location>
</feature>
<dbReference type="AlphaFoldDB" id="A0A9C6TX93"/>
<evidence type="ECO:0000313" key="2">
    <source>
        <dbReference type="Proteomes" id="UP000504606"/>
    </source>
</evidence>
<evidence type="ECO:0000313" key="3">
    <source>
        <dbReference type="RefSeq" id="XP_052124061.1"/>
    </source>
</evidence>